<reference evidence="2 3" key="1">
    <citation type="submission" date="2021-02" db="EMBL/GenBank/DDBJ databases">
        <title>Porcisia hertigi Genome sequencing and assembly.</title>
        <authorList>
            <person name="Almutairi H."/>
            <person name="Gatherer D."/>
        </authorList>
    </citation>
    <scope>NUCLEOTIDE SEQUENCE [LARGE SCALE GENOMIC DNA]</scope>
    <source>
        <strain evidence="2 3">C119</strain>
    </source>
</reference>
<name>A0A836HL99_9TRYP</name>
<accession>A0A836HL99</accession>
<feature type="region of interest" description="Disordered" evidence="1">
    <location>
        <begin position="245"/>
        <end position="275"/>
    </location>
</feature>
<proteinExistence type="predicted"/>
<dbReference type="RefSeq" id="XP_067754478.1">
    <property type="nucleotide sequence ID" value="XM_067898321.1"/>
</dbReference>
<dbReference type="EMBL" id="JAFJZO010000033">
    <property type="protein sequence ID" value="KAG5495226.1"/>
    <property type="molecule type" value="Genomic_DNA"/>
</dbReference>
<sequence length="742" mass="82047">MLRRRCREAVAASIEAGGSMAVVTHALSAATRMVTSRGQFNPIHAFTEQSTAPGKRATNENEFQTMITNPGPLRVAYSPDYLDWLYRAYRSKLKYADERKKAEEVFNGLLLTNLSDKEGSAVLPGAPPPGQMLRPRNSVRRQAGEARRAAAQAKLDALAQQQGMLDLFERQPQFPAIHIDKASRFHVVELFKEMVLDRAWNPEEVWDKALLYNAILAERQASYPPTYRYILDTLQTVMLAPQSSGSNAAVGSSSGGGGGAGAHPSNESPTGIVEESTSIIPRKEDYLYFVYLVRRYYIDNAVEGHVVLRCHRHPNASELLFSHPPPKDEQEVLRSLFTQDATSGTHTKVAFAGSEARGAAVPQQQSPGAVPIARPRPPSSYPPIEALWRCAENEALLRVLVFGELNLLVSENPFTRFPNAQAYLTRPSASTLAPGAAGSSVHGGDGFGGQQHRRGRGHRDSGGDGGISLSSVIAEKRGHLLAPLSRNVASMIDSRANDIRRLQQRYEREDVTSFQKMLRGGAHAEENPGLYSSYSDWSYFNPRAVRAEERDVLSRQTVAALKTYDKASTDIYRVGFEEAEAKSSARPMEGVNDAPSYVPTLPHFVALVKKDPHVSFLSHVALPVEYNSAASATTGASEKQQLEKLVVQLARALYRTALEFHKQQLRRVNRQKVQVAASLLDRFVAERWRVHCVEKPSSDGVRNMASRFSAYVPFEGRIYDESGFPTDARVEDYKRWMAAPSV</sequence>
<dbReference type="OrthoDB" id="271563at2759"/>
<evidence type="ECO:0000313" key="2">
    <source>
        <dbReference type="EMBL" id="KAG5495226.1"/>
    </source>
</evidence>
<dbReference type="GeneID" id="94288398"/>
<comment type="caution">
    <text evidence="2">The sequence shown here is derived from an EMBL/GenBank/DDBJ whole genome shotgun (WGS) entry which is preliminary data.</text>
</comment>
<feature type="region of interest" description="Disordered" evidence="1">
    <location>
        <begin position="355"/>
        <end position="377"/>
    </location>
</feature>
<evidence type="ECO:0000313" key="3">
    <source>
        <dbReference type="Proteomes" id="UP000674318"/>
    </source>
</evidence>
<keyword evidence="3" id="KW-1185">Reference proteome</keyword>
<dbReference type="AlphaFoldDB" id="A0A836HL99"/>
<dbReference type="KEGG" id="phet:94288398"/>
<dbReference type="Proteomes" id="UP000674318">
    <property type="component" value="Unassembled WGS sequence"/>
</dbReference>
<feature type="compositionally biased region" description="Polar residues" evidence="1">
    <location>
        <begin position="265"/>
        <end position="275"/>
    </location>
</feature>
<evidence type="ECO:0000256" key="1">
    <source>
        <dbReference type="SAM" id="MobiDB-lite"/>
    </source>
</evidence>
<protein>
    <submittedName>
        <fullName evidence="2">Uncharacterized protein</fullName>
    </submittedName>
</protein>
<organism evidence="2 3">
    <name type="scientific">Porcisia hertigi</name>
    <dbReference type="NCBI Taxonomy" id="2761500"/>
    <lineage>
        <taxon>Eukaryota</taxon>
        <taxon>Discoba</taxon>
        <taxon>Euglenozoa</taxon>
        <taxon>Kinetoplastea</taxon>
        <taxon>Metakinetoplastina</taxon>
        <taxon>Trypanosomatida</taxon>
        <taxon>Trypanosomatidae</taxon>
        <taxon>Leishmaniinae</taxon>
        <taxon>Porcisia</taxon>
    </lineage>
</organism>
<feature type="region of interest" description="Disordered" evidence="1">
    <location>
        <begin position="430"/>
        <end position="468"/>
    </location>
</feature>
<gene>
    <name evidence="2" type="ORF">JKF63_02281</name>
</gene>